<protein>
    <submittedName>
        <fullName evidence="1">Uncharacterized protein</fullName>
    </submittedName>
</protein>
<accession>A0ABT7C9F3</accession>
<gene>
    <name evidence="1" type="ORF">C7K25_10435</name>
</gene>
<reference evidence="1" key="1">
    <citation type="submission" date="2018-03" db="EMBL/GenBank/DDBJ databases">
        <authorList>
            <person name="Nunes O.C."/>
            <person name="Lopes A.R."/>
            <person name="Froufe H."/>
            <person name="Munoz-Merida A."/>
            <person name="Barroso C."/>
            <person name="Egas C."/>
        </authorList>
    </citation>
    <scope>NUCLEOTIDE SEQUENCE</scope>
    <source>
        <strain evidence="1">ON4</strain>
    </source>
</reference>
<evidence type="ECO:0000313" key="2">
    <source>
        <dbReference type="Proteomes" id="UP001170379"/>
    </source>
</evidence>
<dbReference type="EMBL" id="PXVD01000016">
    <property type="protein sequence ID" value="MDJ1371779.1"/>
    <property type="molecule type" value="Genomic_DNA"/>
</dbReference>
<organism evidence="1 2">
    <name type="scientific">Gulosibacter molinativorax</name>
    <dbReference type="NCBI Taxonomy" id="256821"/>
    <lineage>
        <taxon>Bacteria</taxon>
        <taxon>Bacillati</taxon>
        <taxon>Actinomycetota</taxon>
        <taxon>Actinomycetes</taxon>
        <taxon>Micrococcales</taxon>
        <taxon>Microbacteriaceae</taxon>
        <taxon>Gulosibacter</taxon>
    </lineage>
</organism>
<sequence>MLVKELIAELLEHDGDDEVQLGLTFGPGVQYVGFGVSSELDGFYGNIMQLALRSSIEIDVAQMKADHAFKADFGGHL</sequence>
<dbReference type="RefSeq" id="WP_026937127.1">
    <property type="nucleotide sequence ID" value="NZ_CP028426.1"/>
</dbReference>
<evidence type="ECO:0000313" key="1">
    <source>
        <dbReference type="EMBL" id="MDJ1371779.1"/>
    </source>
</evidence>
<keyword evidence="2" id="KW-1185">Reference proteome</keyword>
<comment type="caution">
    <text evidence="1">The sequence shown here is derived from an EMBL/GenBank/DDBJ whole genome shotgun (WGS) entry which is preliminary data.</text>
</comment>
<reference evidence="1" key="2">
    <citation type="journal article" date="2022" name="Sci. Rep.">
        <title>In silico prediction of the enzymes involved in the degradation of the herbicide molinate by Gulosibacter molinativorax ON4T.</title>
        <authorList>
            <person name="Lopes A.R."/>
            <person name="Bunin E."/>
            <person name="Viana A.T."/>
            <person name="Froufe H."/>
            <person name="Munoz-Merida A."/>
            <person name="Pinho D."/>
            <person name="Figueiredo J."/>
            <person name="Barroso C."/>
            <person name="Vaz-Moreira I."/>
            <person name="Bellanger X."/>
            <person name="Egas C."/>
            <person name="Nunes O.C."/>
        </authorList>
    </citation>
    <scope>NUCLEOTIDE SEQUENCE</scope>
    <source>
        <strain evidence="1">ON4</strain>
    </source>
</reference>
<proteinExistence type="predicted"/>
<name>A0ABT7C9F3_9MICO</name>
<dbReference type="Proteomes" id="UP001170379">
    <property type="component" value="Unassembled WGS sequence"/>
</dbReference>